<evidence type="ECO:0000256" key="1">
    <source>
        <dbReference type="ARBA" id="ARBA00023242"/>
    </source>
</evidence>
<feature type="compositionally biased region" description="Polar residues" evidence="2">
    <location>
        <begin position="108"/>
        <end position="124"/>
    </location>
</feature>
<comment type="caution">
    <text evidence="3">The sequence shown here is derived from an EMBL/GenBank/DDBJ whole genome shotgun (WGS) entry which is preliminary data.</text>
</comment>
<sequence length="495" mass="53703">MPRLGYKKSRGGCARCKQRRVKVHPHPSTISTDILCLLLPGQCDENKPCAACVRHNTHCSLVDGSTTPTGASNDNVMSWEPSRPQAAATTRATSLQRRTSSRKASGGSRKTATTASISPINHSLTPPGLLDSSTLNMPADFAPSDPASSSSGGGARRQSSIAASSPDPFPYFVKFSTGPVEPVHIGKWITDLELMHHYATTTCLTMPRFQDAGSIWQFEVPRLGLTYMFLMHQVLATSALHLGSLHPGQRESYALHASQHQNDAIAGMRESLAHITPDNCHALFAASSLLLISAFSTFPYQRGAAAGHEDPTVDDVLDVFLLVRGMSNILSSSQPVIREGPFRGFFTEVVTPATTPLLEAVSQNLRTFRTALTSPPCVAGADPAAAEVVAMEVGVLLEWIDYACNSTAYPELRVALTWPIGLTEEYMQLVRNRDPAALTLLAYYSVAVHSTESSTWFMRGWGINIARAIACDLDPAWKDLIQWPLAFISDRTIQL</sequence>
<dbReference type="EMBL" id="WIGN01000543">
    <property type="protein sequence ID" value="KAF6789060.1"/>
    <property type="molecule type" value="Genomic_DNA"/>
</dbReference>
<reference evidence="3 4" key="1">
    <citation type="journal article" date="2020" name="Phytopathology">
        <title>Genome Sequence Resources of Colletotrichum truncatum, C. plurivorum, C. musicola, and C. sojae: Four Species Pathogenic to Soybean (Glycine max).</title>
        <authorList>
            <person name="Rogerio F."/>
            <person name="Boufleur T.R."/>
            <person name="Ciampi-Guillardi M."/>
            <person name="Sukno S.A."/>
            <person name="Thon M.R."/>
            <person name="Massola Junior N.S."/>
            <person name="Baroncelli R."/>
        </authorList>
    </citation>
    <scope>NUCLEOTIDE SEQUENCE [LARGE SCALE GENOMIC DNA]</scope>
    <source>
        <strain evidence="3 4">LFN0009</strain>
    </source>
</reference>
<dbReference type="Proteomes" id="UP000652219">
    <property type="component" value="Unassembled WGS sequence"/>
</dbReference>
<feature type="region of interest" description="Disordered" evidence="2">
    <location>
        <begin position="62"/>
        <end position="162"/>
    </location>
</feature>
<dbReference type="InterPro" id="IPR021858">
    <property type="entry name" value="Fun_TF"/>
</dbReference>
<keyword evidence="1" id="KW-0539">Nucleus</keyword>
<dbReference type="AlphaFoldDB" id="A0A8H6IPM0"/>
<feature type="compositionally biased region" description="Low complexity" evidence="2">
    <location>
        <begin position="138"/>
        <end position="162"/>
    </location>
</feature>
<evidence type="ECO:0000313" key="3">
    <source>
        <dbReference type="EMBL" id="KAF6789060.1"/>
    </source>
</evidence>
<dbReference type="Pfam" id="PF11951">
    <property type="entry name" value="Fungal_trans_2"/>
    <property type="match status" value="1"/>
</dbReference>
<evidence type="ECO:0000256" key="2">
    <source>
        <dbReference type="SAM" id="MobiDB-lite"/>
    </source>
</evidence>
<protein>
    <submittedName>
        <fullName evidence="3">Duf814 domain-containing protein</fullName>
    </submittedName>
</protein>
<dbReference type="PANTHER" id="PTHR47784:SF5">
    <property type="entry name" value="STEROL UPTAKE CONTROL PROTEIN 2"/>
    <property type="match status" value="1"/>
</dbReference>
<dbReference type="InterPro" id="IPR053157">
    <property type="entry name" value="Sterol_Uptake_Regulator"/>
</dbReference>
<organism evidence="3 4">
    <name type="scientific">Colletotrichum sojae</name>
    <dbReference type="NCBI Taxonomy" id="2175907"/>
    <lineage>
        <taxon>Eukaryota</taxon>
        <taxon>Fungi</taxon>
        <taxon>Dikarya</taxon>
        <taxon>Ascomycota</taxon>
        <taxon>Pezizomycotina</taxon>
        <taxon>Sordariomycetes</taxon>
        <taxon>Hypocreomycetidae</taxon>
        <taxon>Glomerellales</taxon>
        <taxon>Glomerellaceae</taxon>
        <taxon>Colletotrichum</taxon>
        <taxon>Colletotrichum orchidearum species complex</taxon>
    </lineage>
</organism>
<dbReference type="GO" id="GO:0001228">
    <property type="term" value="F:DNA-binding transcription activator activity, RNA polymerase II-specific"/>
    <property type="evidence" value="ECO:0007669"/>
    <property type="project" value="TreeGrafter"/>
</dbReference>
<dbReference type="PANTHER" id="PTHR47784">
    <property type="entry name" value="STEROL UPTAKE CONTROL PROTEIN 2"/>
    <property type="match status" value="1"/>
</dbReference>
<feature type="compositionally biased region" description="Polar residues" evidence="2">
    <location>
        <begin position="87"/>
        <end position="98"/>
    </location>
</feature>
<keyword evidence="4" id="KW-1185">Reference proteome</keyword>
<evidence type="ECO:0000313" key="4">
    <source>
        <dbReference type="Proteomes" id="UP000652219"/>
    </source>
</evidence>
<gene>
    <name evidence="3" type="ORF">CSOJ01_14865</name>
</gene>
<feature type="compositionally biased region" description="Polar residues" evidence="2">
    <location>
        <begin position="63"/>
        <end position="76"/>
    </location>
</feature>
<accession>A0A8H6IPM0</accession>
<proteinExistence type="predicted"/>
<name>A0A8H6IPM0_9PEZI</name>